<dbReference type="Proteomes" id="UP000824881">
    <property type="component" value="Unassembled WGS sequence"/>
</dbReference>
<keyword evidence="2" id="KW-1185">Reference proteome</keyword>
<protein>
    <submittedName>
        <fullName evidence="1">Uncharacterized protein</fullName>
    </submittedName>
</protein>
<accession>A0ACB7IV79</accession>
<dbReference type="EMBL" id="WQMT02000005">
    <property type="protein sequence ID" value="KAG9222107.1"/>
    <property type="molecule type" value="Genomic_DNA"/>
</dbReference>
<sequence length="508" mass="56547">MGPFALCRTILSTYKYGRRTPTTIQQLNSHQIAPSIQKMPASSCNCKLEHVCAALTTTTHTVHTVHHHHHYHHYDERDEGRDAPSTRAVTARAFVNRLTPPITTSFFHKETINIFDGVEISDSASQLLETVTWRTEVYKYVTRFRPDEPNFEGKGGEIFIIMAHTGTAKMGRPFLLPEYVKAVRVPSSIIPMGQYPETGSGQQKPGDDWDYSINYTNTMPMFSNGGNNIFDFDAVYQNDFVRSKFQQTGDAVSGGVEFAAVNPRAINTSYAIHGLSVFKCLDPSAFPVKITFEAIVNDMGSGVRGDVFVHAGDLTHSGSAEELQKTLDWLRSLPHQHKVFIAGNHDAGLAENQRSALDMSGLIYLCDEGVDIHVRGRALRIYGSPWTPKHGNFAFQYPRDAGQAQWSKLVSESTFSASEPKRRLDVLITHGPPKGHVDHSGYGCDALLDAIWRVKPKVMICGHIHAGRGMEVLEWDEGQRFWEKVVTARNIVGGARDDIVRPAVVLDV</sequence>
<evidence type="ECO:0000313" key="1">
    <source>
        <dbReference type="EMBL" id="KAG9222107.1"/>
    </source>
</evidence>
<comment type="caution">
    <text evidence="1">The sequence shown here is derived from an EMBL/GenBank/DDBJ whole genome shotgun (WGS) entry which is preliminary data.</text>
</comment>
<name>A0ACB7IV79_PLECO</name>
<gene>
    <name evidence="1" type="ORF">CCMSSC00406_0009282</name>
</gene>
<evidence type="ECO:0000313" key="2">
    <source>
        <dbReference type="Proteomes" id="UP000824881"/>
    </source>
</evidence>
<reference evidence="1 2" key="1">
    <citation type="journal article" date="2021" name="Appl. Environ. Microbiol.">
        <title>Genetic linkage and physical mapping for an oyster mushroom Pleurotus cornucopiae and QTL analysis for the trait cap color.</title>
        <authorList>
            <person name="Zhang Y."/>
            <person name="Gao W."/>
            <person name="Sonnenberg A."/>
            <person name="Chen Q."/>
            <person name="Zhang J."/>
            <person name="Huang C."/>
        </authorList>
    </citation>
    <scope>NUCLEOTIDE SEQUENCE [LARGE SCALE GENOMIC DNA]</scope>
    <source>
        <strain evidence="1">CCMSSC00406</strain>
    </source>
</reference>
<proteinExistence type="predicted"/>
<organism evidence="1 2">
    <name type="scientific">Pleurotus cornucopiae</name>
    <name type="common">Cornucopia mushroom</name>
    <dbReference type="NCBI Taxonomy" id="5321"/>
    <lineage>
        <taxon>Eukaryota</taxon>
        <taxon>Fungi</taxon>
        <taxon>Dikarya</taxon>
        <taxon>Basidiomycota</taxon>
        <taxon>Agaricomycotina</taxon>
        <taxon>Agaricomycetes</taxon>
        <taxon>Agaricomycetidae</taxon>
        <taxon>Agaricales</taxon>
        <taxon>Pleurotineae</taxon>
        <taxon>Pleurotaceae</taxon>
        <taxon>Pleurotus</taxon>
    </lineage>
</organism>